<evidence type="ECO:0000256" key="2">
    <source>
        <dbReference type="ARBA" id="ARBA00022692"/>
    </source>
</evidence>
<feature type="transmembrane region" description="Helical" evidence="6">
    <location>
        <begin position="538"/>
        <end position="556"/>
    </location>
</feature>
<feature type="transmembrane region" description="Helical" evidence="6">
    <location>
        <begin position="195"/>
        <end position="216"/>
    </location>
</feature>
<feature type="region of interest" description="Disordered" evidence="5">
    <location>
        <begin position="1"/>
        <end position="112"/>
    </location>
</feature>
<feature type="transmembrane region" description="Helical" evidence="6">
    <location>
        <begin position="287"/>
        <end position="305"/>
    </location>
</feature>
<feature type="transmembrane region" description="Helical" evidence="6">
    <location>
        <begin position="379"/>
        <end position="397"/>
    </location>
</feature>
<feature type="compositionally biased region" description="Basic and acidic residues" evidence="5">
    <location>
        <begin position="97"/>
        <end position="112"/>
    </location>
</feature>
<dbReference type="InterPro" id="IPR037185">
    <property type="entry name" value="EmrE-like"/>
</dbReference>
<keyword evidence="9" id="KW-1185">Reference proteome</keyword>
<feature type="transmembrane region" description="Helical" evidence="6">
    <location>
        <begin position="168"/>
        <end position="189"/>
    </location>
</feature>
<reference evidence="8 9" key="1">
    <citation type="journal article" date="2023" name="Arcadia Sci">
        <title>De novo assembly of a long-read Amblyomma americanum tick genome.</title>
        <authorList>
            <person name="Chou S."/>
            <person name="Poskanzer K.E."/>
            <person name="Rollins M."/>
            <person name="Thuy-Boun P.S."/>
        </authorList>
    </citation>
    <scope>NUCLEOTIDE SEQUENCE [LARGE SCALE GENOMIC DNA]</scope>
    <source>
        <strain evidence="8">F_SG_1</strain>
        <tissue evidence="8">Salivary glands</tissue>
    </source>
</reference>
<dbReference type="AlphaFoldDB" id="A0AAQ4ERC8"/>
<comment type="caution">
    <text evidence="8">The sequence shown here is derived from an EMBL/GenBank/DDBJ whole genome shotgun (WGS) entry which is preliminary data.</text>
</comment>
<proteinExistence type="predicted"/>
<keyword evidence="3 6" id="KW-1133">Transmembrane helix</keyword>
<dbReference type="InterPro" id="IPR000620">
    <property type="entry name" value="EamA_dom"/>
</dbReference>
<evidence type="ECO:0000313" key="9">
    <source>
        <dbReference type="Proteomes" id="UP001321473"/>
    </source>
</evidence>
<name>A0AAQ4ERC8_AMBAM</name>
<evidence type="ECO:0000256" key="6">
    <source>
        <dbReference type="SAM" id="Phobius"/>
    </source>
</evidence>
<gene>
    <name evidence="8" type="ORF">V5799_029565</name>
</gene>
<protein>
    <recommendedName>
        <fullName evidence="7">EamA domain-containing protein</fullName>
    </recommendedName>
</protein>
<organism evidence="8 9">
    <name type="scientific">Amblyomma americanum</name>
    <name type="common">Lone star tick</name>
    <dbReference type="NCBI Taxonomy" id="6943"/>
    <lineage>
        <taxon>Eukaryota</taxon>
        <taxon>Metazoa</taxon>
        <taxon>Ecdysozoa</taxon>
        <taxon>Arthropoda</taxon>
        <taxon>Chelicerata</taxon>
        <taxon>Arachnida</taxon>
        <taxon>Acari</taxon>
        <taxon>Parasitiformes</taxon>
        <taxon>Ixodida</taxon>
        <taxon>Ixodoidea</taxon>
        <taxon>Ixodidae</taxon>
        <taxon>Amblyomminae</taxon>
        <taxon>Amblyomma</taxon>
    </lineage>
</organism>
<evidence type="ECO:0000256" key="3">
    <source>
        <dbReference type="ARBA" id="ARBA00022989"/>
    </source>
</evidence>
<dbReference type="Proteomes" id="UP001321473">
    <property type="component" value="Unassembled WGS sequence"/>
</dbReference>
<feature type="domain" description="EamA" evidence="7">
    <location>
        <begin position="170"/>
        <end position="300"/>
    </location>
</feature>
<accession>A0AAQ4ERC8</accession>
<evidence type="ECO:0000256" key="4">
    <source>
        <dbReference type="ARBA" id="ARBA00023136"/>
    </source>
</evidence>
<evidence type="ECO:0000313" key="8">
    <source>
        <dbReference type="EMBL" id="KAK8777083.1"/>
    </source>
</evidence>
<evidence type="ECO:0000256" key="1">
    <source>
        <dbReference type="ARBA" id="ARBA00004141"/>
    </source>
</evidence>
<feature type="transmembrane region" description="Helical" evidence="6">
    <location>
        <begin position="317"/>
        <end position="337"/>
    </location>
</feature>
<feature type="transmembrane region" description="Helical" evidence="6">
    <location>
        <begin position="259"/>
        <end position="278"/>
    </location>
</feature>
<dbReference type="EMBL" id="JARKHS020012232">
    <property type="protein sequence ID" value="KAK8777083.1"/>
    <property type="molecule type" value="Genomic_DNA"/>
</dbReference>
<dbReference type="GO" id="GO:0016020">
    <property type="term" value="C:membrane"/>
    <property type="evidence" value="ECO:0007669"/>
    <property type="project" value="UniProtKB-SubCell"/>
</dbReference>
<dbReference type="PANTHER" id="PTHR22911">
    <property type="entry name" value="ACYL-MALONYL CONDENSING ENZYME-RELATED"/>
    <property type="match status" value="1"/>
</dbReference>
<keyword evidence="4 6" id="KW-0472">Membrane</keyword>
<dbReference type="SUPFAM" id="SSF103481">
    <property type="entry name" value="Multidrug resistance efflux transporter EmrE"/>
    <property type="match status" value="1"/>
</dbReference>
<feature type="transmembrane region" description="Helical" evidence="6">
    <location>
        <begin position="474"/>
        <end position="502"/>
    </location>
</feature>
<keyword evidence="2 6" id="KW-0812">Transmembrane</keyword>
<sequence length="572" mass="61008">METAPEGVEALLGFSKEDEAPTPEVLDDEAKSAPKLQTGHNEGEHVTTIPVDLSTPTPLVDHRADESKASASTGAKNGSPPLADDNIAPSSVTGSRKMADERRTPSSDTKERDSLRLLPILATLYHSLAPAASVLKKVRKRSSVSMMPLETSSTESSTLQRGTGYHSLILGILLAGGTSAVLSLVNVIIKRLETVSSLEILTFMAFGVFIGILPAATEEVQPFGPKRAQPLLFVRTVLSLGSAALRLSSLSYLTIADSSIITCLTPLMVAITASLFLAEPCHWTQGAAAALSILGVALVVKPPFLATTGASFTQEQYIGIAYGLSHTILNGVITVCIRATRGVSRSVVVFHYGCLSMLLVSIVSIAMGRLKIFYDGSQIGYLLLISHLTFAVQMFLCKALQMESATIVTVVKTTSDVIFGFIMQGKLGAKINIKLQPVFKAVCLSLVKTLTGMARSEASLKQDPLFGVDSRWSWITAGFLGWVLCGILMGQQAAGVIFYGIIEAFGVTRKQASWPLVVSGSLISIGGYYRDLHGSYDGILHVVAGLNAALVVLWTLKILARRLQRSSSTARL</sequence>
<dbReference type="PANTHER" id="PTHR22911:SF6">
    <property type="entry name" value="SOLUTE CARRIER FAMILY 35 MEMBER G1"/>
    <property type="match status" value="1"/>
</dbReference>
<evidence type="ECO:0000259" key="7">
    <source>
        <dbReference type="Pfam" id="PF00892"/>
    </source>
</evidence>
<comment type="subcellular location">
    <subcellularLocation>
        <location evidence="1">Membrane</location>
        <topology evidence="1">Multi-pass membrane protein</topology>
    </subcellularLocation>
</comment>
<feature type="transmembrane region" description="Helical" evidence="6">
    <location>
        <begin position="349"/>
        <end position="367"/>
    </location>
</feature>
<evidence type="ECO:0000256" key="5">
    <source>
        <dbReference type="SAM" id="MobiDB-lite"/>
    </source>
</evidence>
<dbReference type="Pfam" id="PF00892">
    <property type="entry name" value="EamA"/>
    <property type="match status" value="1"/>
</dbReference>